<evidence type="ECO:0000256" key="3">
    <source>
        <dbReference type="SAM" id="SignalP"/>
    </source>
</evidence>
<dbReference type="Proteomes" id="UP000191285">
    <property type="component" value="Unassembled WGS sequence"/>
</dbReference>
<keyword evidence="5" id="KW-1185">Reference proteome</keyword>
<keyword evidence="2" id="KW-1133">Transmembrane helix</keyword>
<gene>
    <name evidence="4" type="ORF">PENSTE_c013G05577</name>
</gene>
<dbReference type="EMBL" id="MLKD01000013">
    <property type="protein sequence ID" value="OQE20414.1"/>
    <property type="molecule type" value="Genomic_DNA"/>
</dbReference>
<protein>
    <recommendedName>
        <fullName evidence="6">Mid2 domain-containing protein</fullName>
    </recommendedName>
</protein>
<feature type="region of interest" description="Disordered" evidence="1">
    <location>
        <begin position="539"/>
        <end position="571"/>
    </location>
</feature>
<feature type="chain" id="PRO_5012235317" description="Mid2 domain-containing protein" evidence="3">
    <location>
        <begin position="16"/>
        <end position="571"/>
    </location>
</feature>
<evidence type="ECO:0000313" key="5">
    <source>
        <dbReference type="Proteomes" id="UP000191285"/>
    </source>
</evidence>
<keyword evidence="2" id="KW-0472">Membrane</keyword>
<keyword evidence="3" id="KW-0732">Signal</keyword>
<evidence type="ECO:0000256" key="2">
    <source>
        <dbReference type="SAM" id="Phobius"/>
    </source>
</evidence>
<comment type="caution">
    <text evidence="4">The sequence shown here is derived from an EMBL/GenBank/DDBJ whole genome shotgun (WGS) entry which is preliminary data.</text>
</comment>
<feature type="signal peptide" evidence="3">
    <location>
        <begin position="1"/>
        <end position="15"/>
    </location>
</feature>
<dbReference type="STRING" id="303698.A0A1V6T350"/>
<reference evidence="5" key="1">
    <citation type="journal article" date="2017" name="Nat. Microbiol.">
        <title>Global analysis of biosynthetic gene clusters reveals vast potential of secondary metabolite production in Penicillium species.</title>
        <authorList>
            <person name="Nielsen J.C."/>
            <person name="Grijseels S."/>
            <person name="Prigent S."/>
            <person name="Ji B."/>
            <person name="Dainat J."/>
            <person name="Nielsen K.F."/>
            <person name="Frisvad J.C."/>
            <person name="Workman M."/>
            <person name="Nielsen J."/>
        </authorList>
    </citation>
    <scope>NUCLEOTIDE SEQUENCE [LARGE SCALE GENOMIC DNA]</scope>
    <source>
        <strain evidence="5">IBT 24891</strain>
    </source>
</reference>
<accession>A0A1V6T350</accession>
<feature type="compositionally biased region" description="Polar residues" evidence="1">
    <location>
        <begin position="472"/>
        <end position="489"/>
    </location>
</feature>
<feature type="region of interest" description="Disordered" evidence="1">
    <location>
        <begin position="472"/>
        <end position="494"/>
    </location>
</feature>
<evidence type="ECO:0000313" key="4">
    <source>
        <dbReference type="EMBL" id="OQE20414.1"/>
    </source>
</evidence>
<sequence>MRFLALGIFCVTTVAFSPDSAGLNIRNGPGMSDKDTLNVVGQALGMAKTRSDDASYPMNKTSLDKSWSGATLFSYSDKSIEIACSTCYVKGMASGTLTITEGFNFTDTLDTFKDDVLNITKEAVDQLEDYAKNVSDQFSDGHFKIEAFPTLDLDFNLEDLPKIPEVHVQIEFDDLELYLDLDITLTAGATYTLNLFTSETPAGFAVPGLTAGAVFSVDIILIAAAEIEIGSGIHIKLDDVLTFTMEMFNSNFSSIEMPSGHYEFLPVNIAGKGSIEAILSLKTSVGFEFESNDLRMLPSYSAGVSAEMFAYVADFLMGVQGSSKADEDDCQLAASAEYTLAVGAAAGATVAVNAYSWGPSPNTTVPIWWTTLASTCAEEISAISTPHTTAHPQLQNRDDLITTSVTSEEFYTIVRCKKTGLINCPANLQETTSYESTITSIVTVESGGDSTFPAKTSASVATPIPFGTNVKRFSSTSGAPTPYTPSSTSDVEDTIDGTTNGMSNKLITGLCVGLGVPFIALLALGMFIFARRRNGGKNGENVEQNCQNSSDNSVQSPMRVHDVPQKPVSQL</sequence>
<keyword evidence="2" id="KW-0812">Transmembrane</keyword>
<organism evidence="4 5">
    <name type="scientific">Penicillium steckii</name>
    <dbReference type="NCBI Taxonomy" id="303698"/>
    <lineage>
        <taxon>Eukaryota</taxon>
        <taxon>Fungi</taxon>
        <taxon>Dikarya</taxon>
        <taxon>Ascomycota</taxon>
        <taxon>Pezizomycotina</taxon>
        <taxon>Eurotiomycetes</taxon>
        <taxon>Eurotiomycetidae</taxon>
        <taxon>Eurotiales</taxon>
        <taxon>Aspergillaceae</taxon>
        <taxon>Penicillium</taxon>
    </lineage>
</organism>
<evidence type="ECO:0000256" key="1">
    <source>
        <dbReference type="SAM" id="MobiDB-lite"/>
    </source>
</evidence>
<evidence type="ECO:0008006" key="6">
    <source>
        <dbReference type="Google" id="ProtNLM"/>
    </source>
</evidence>
<name>A0A1V6T350_9EURO</name>
<proteinExistence type="predicted"/>
<dbReference type="OrthoDB" id="4733706at2759"/>
<feature type="transmembrane region" description="Helical" evidence="2">
    <location>
        <begin position="506"/>
        <end position="529"/>
    </location>
</feature>
<dbReference type="AlphaFoldDB" id="A0A1V6T350"/>
<feature type="compositionally biased region" description="Polar residues" evidence="1">
    <location>
        <begin position="541"/>
        <end position="556"/>
    </location>
</feature>